<evidence type="ECO:0000313" key="5">
    <source>
        <dbReference type="Proteomes" id="UP000663870"/>
    </source>
</evidence>
<dbReference type="AlphaFoldDB" id="A0A815DNY7"/>
<dbReference type="EMBL" id="CAJNOH010002547">
    <property type="protein sequence ID" value="CAF1299082.1"/>
    <property type="molecule type" value="Genomic_DNA"/>
</dbReference>
<dbReference type="Proteomes" id="UP000663854">
    <property type="component" value="Unassembled WGS sequence"/>
</dbReference>
<evidence type="ECO:0000256" key="1">
    <source>
        <dbReference type="SAM" id="MobiDB-lite"/>
    </source>
</evidence>
<feature type="compositionally biased region" description="Acidic residues" evidence="1">
    <location>
        <begin position="629"/>
        <end position="642"/>
    </location>
</feature>
<evidence type="ECO:0000313" key="3">
    <source>
        <dbReference type="EMBL" id="CAF1572875.1"/>
    </source>
</evidence>
<name>A0A815DNY7_9BILA</name>
<feature type="region of interest" description="Disordered" evidence="1">
    <location>
        <begin position="621"/>
        <end position="642"/>
    </location>
</feature>
<sequence length="642" mass="75433">MDVSESNKNFLLNIFQYVAPSHVALFLRLIRLYPMNIVSDFRKREQTILAIVNEVTGNDYQANIWPSIMSINRIPELVEQVLLSNEHERLLLAIEQLQARFELQPHRFQIYQLVPKNKTCIMCQIKLKEPEFDETCIIIGRNNVYNGILYKNECCDIIYKYGHMRNRRTRERFVVSDAIFKQEYIHLFDHLIYERILIIGFTNLIQQAASNFQSYTNATNTDIDQNRSFRKQDPVQEKLQPKSFAATWTWFEICRYLFFMTNSQTIEIPDIIQRFSHDLYFEANSLFFYELFVKFWSRHGQVKGCECQAKDTCMLNFVFDTHMKAHRLVCAHTGSCDESIPELGPVAIGCPRPPLRSSSSILKNELANDKRKCKYYCINHYDHSLIKNDSPDPLVAQALEQERMADIFEANDECTVHRDEDDREHKRRTAGFMAIVSNCNVIIGWNESVRSEGMRRNTYHLLKYLHLGGILPPAAAYDSACTFVAYLKNQYCISIQQLPYVDELLQKKYCIDRFHRRNHTRPECKTTLSCSHPDNRPFFDNQNTQVCEQLFSHFTKLKATLRSIAWPYSNIFYCIIFHLRNCFHTNIFPDNLYLAAKSNIPPPTKKLISWVQVMASHIDEISEQKRSESDEEDNDIQDYIYD</sequence>
<gene>
    <name evidence="3" type="ORF">JXQ802_LOCUS45384</name>
    <name evidence="2" type="ORF">PYM288_LOCUS29816</name>
</gene>
<evidence type="ECO:0000313" key="4">
    <source>
        <dbReference type="Proteomes" id="UP000663854"/>
    </source>
</evidence>
<reference evidence="2" key="1">
    <citation type="submission" date="2021-02" db="EMBL/GenBank/DDBJ databases">
        <authorList>
            <person name="Nowell W R."/>
        </authorList>
    </citation>
    <scope>NUCLEOTIDE SEQUENCE</scope>
</reference>
<evidence type="ECO:0000313" key="2">
    <source>
        <dbReference type="EMBL" id="CAF1299082.1"/>
    </source>
</evidence>
<accession>A0A815DNY7</accession>
<keyword evidence="5" id="KW-1185">Reference proteome</keyword>
<dbReference type="Proteomes" id="UP000663870">
    <property type="component" value="Unassembled WGS sequence"/>
</dbReference>
<protein>
    <recommendedName>
        <fullName evidence="6">CxC5 like cysteine cluster associated with KDZ domain-containing protein</fullName>
    </recommendedName>
</protein>
<evidence type="ECO:0008006" key="6">
    <source>
        <dbReference type="Google" id="ProtNLM"/>
    </source>
</evidence>
<dbReference type="EMBL" id="CAJNOL010003748">
    <property type="protein sequence ID" value="CAF1572875.1"/>
    <property type="molecule type" value="Genomic_DNA"/>
</dbReference>
<proteinExistence type="predicted"/>
<comment type="caution">
    <text evidence="2">The sequence shown here is derived from an EMBL/GenBank/DDBJ whole genome shotgun (WGS) entry which is preliminary data.</text>
</comment>
<organism evidence="2 4">
    <name type="scientific">Rotaria sordida</name>
    <dbReference type="NCBI Taxonomy" id="392033"/>
    <lineage>
        <taxon>Eukaryota</taxon>
        <taxon>Metazoa</taxon>
        <taxon>Spiralia</taxon>
        <taxon>Gnathifera</taxon>
        <taxon>Rotifera</taxon>
        <taxon>Eurotatoria</taxon>
        <taxon>Bdelloidea</taxon>
        <taxon>Philodinida</taxon>
        <taxon>Philodinidae</taxon>
        <taxon>Rotaria</taxon>
    </lineage>
</organism>